<evidence type="ECO:0000313" key="1">
    <source>
        <dbReference type="EMBL" id="RGQ47973.1"/>
    </source>
</evidence>
<evidence type="ECO:0000313" key="2">
    <source>
        <dbReference type="EMBL" id="RGR66228.1"/>
    </source>
</evidence>
<dbReference type="InterPro" id="IPR005358">
    <property type="entry name" value="Puta_zinc/iron-chelating_dom"/>
</dbReference>
<reference evidence="4 5" key="1">
    <citation type="submission" date="2018-08" db="EMBL/GenBank/DDBJ databases">
        <title>A genome reference for cultivated species of the human gut microbiota.</title>
        <authorList>
            <person name="Zou Y."/>
            <person name="Xue W."/>
            <person name="Luo G."/>
        </authorList>
    </citation>
    <scope>NUCLEOTIDE SEQUENCE [LARGE SCALE GENOMIC DNA]</scope>
    <source>
        <strain evidence="2 6">AF24-4</strain>
        <strain evidence="1 5">AF28-15</strain>
        <strain evidence="3 4">AM32-8LB</strain>
    </source>
</reference>
<dbReference type="NCBIfam" id="NF038110">
    <property type="entry name" value="Lys_methyl_FliB"/>
    <property type="match status" value="1"/>
</dbReference>
<comment type="caution">
    <text evidence="3">The sequence shown here is derived from an EMBL/GenBank/DDBJ whole genome shotgun (WGS) entry which is preliminary data.</text>
</comment>
<protein>
    <submittedName>
        <fullName evidence="3">FliB family protein</fullName>
    </submittedName>
</protein>
<dbReference type="Proteomes" id="UP000283738">
    <property type="component" value="Unassembled WGS sequence"/>
</dbReference>
<evidence type="ECO:0000313" key="5">
    <source>
        <dbReference type="Proteomes" id="UP000283738"/>
    </source>
</evidence>
<dbReference type="EMBL" id="QRUN01000025">
    <property type="protein sequence ID" value="RGR66228.1"/>
    <property type="molecule type" value="Genomic_DNA"/>
</dbReference>
<sequence length="375" mass="44919">MNISKKANKDKQMILRVPSYYKTFQCIADKCEHSCCIGWEIDIDEDSYDYYMGIEGAFGERLKEQTVTEDEEHSFVLRKNGWCPFLDQNKLCDIYSELGEEALCEVCTEYPRFVVEYGDVREKSLSVSCEEVGRIIFSDEGKMSYEDIELPDLGIEDEFYEDEEEEPFEEDMEEFCSHLEEYRTQAVAILQNREKSIDDRIREYLKFCEKLQNVVENPEEELWEPMEYFHVRMETFDELENVNEEWMEVKQRVRDFFETHSYTEALEEYKKSGDYNEIWYEHILVYFTYRYFMRAWYDGNVLAKAQFAIVGFLVIRDMDIVRYFANGKSFKLDDRIANARIFSREVEHSEETLEILEDDISFDEAFHVKHLLGQI</sequence>
<dbReference type="EMBL" id="QRTF01000022">
    <property type="protein sequence ID" value="RGQ47973.1"/>
    <property type="molecule type" value="Genomic_DNA"/>
</dbReference>
<dbReference type="AlphaFoldDB" id="A0A396ACH7"/>
<dbReference type="EMBL" id="QSIQ01000031">
    <property type="protein sequence ID" value="RHC99893.1"/>
    <property type="molecule type" value="Genomic_DNA"/>
</dbReference>
<dbReference type="Proteomes" id="UP000266391">
    <property type="component" value="Unassembled WGS sequence"/>
</dbReference>
<gene>
    <name evidence="3" type="ORF">DW813_14570</name>
    <name evidence="2" type="ORF">DWY29_13645</name>
    <name evidence="1" type="ORF">DWY96_10485</name>
</gene>
<dbReference type="Pfam" id="PF03692">
    <property type="entry name" value="CxxCxxCC"/>
    <property type="match status" value="1"/>
</dbReference>
<name>A0A396ACH7_9FIRM</name>
<evidence type="ECO:0000313" key="3">
    <source>
        <dbReference type="EMBL" id="RHC99893.1"/>
    </source>
</evidence>
<accession>A0A396ACH7</accession>
<evidence type="ECO:0000313" key="6">
    <source>
        <dbReference type="Proteomes" id="UP000285820"/>
    </source>
</evidence>
<evidence type="ECO:0000313" key="4">
    <source>
        <dbReference type="Proteomes" id="UP000266391"/>
    </source>
</evidence>
<dbReference type="Proteomes" id="UP000285820">
    <property type="component" value="Unassembled WGS sequence"/>
</dbReference>
<organism evidence="3 4">
    <name type="scientific">Roseburia inulinivorans</name>
    <dbReference type="NCBI Taxonomy" id="360807"/>
    <lineage>
        <taxon>Bacteria</taxon>
        <taxon>Bacillati</taxon>
        <taxon>Bacillota</taxon>
        <taxon>Clostridia</taxon>
        <taxon>Lachnospirales</taxon>
        <taxon>Lachnospiraceae</taxon>
        <taxon>Roseburia</taxon>
    </lineage>
</organism>
<proteinExistence type="predicted"/>